<keyword evidence="1" id="KW-0677">Repeat</keyword>
<keyword evidence="4" id="KW-1185">Reference proteome</keyword>
<dbReference type="PANTHER" id="PTHR30185:SF15">
    <property type="entry name" value="CRYPTIC BETA-GLUCOSIDE BGL OPERON ANTITERMINATOR"/>
    <property type="match status" value="1"/>
</dbReference>
<dbReference type="InterPro" id="IPR036634">
    <property type="entry name" value="PRD_sf"/>
</dbReference>
<gene>
    <name evidence="3" type="ORF">Q757_02850</name>
</gene>
<dbReference type="Proteomes" id="UP000030023">
    <property type="component" value="Unassembled WGS sequence"/>
</dbReference>
<feature type="domain" description="PRD" evidence="2">
    <location>
        <begin position="1"/>
        <end position="63"/>
    </location>
</feature>
<evidence type="ECO:0000256" key="1">
    <source>
        <dbReference type="ARBA" id="ARBA00022737"/>
    </source>
</evidence>
<evidence type="ECO:0000313" key="3">
    <source>
        <dbReference type="EMBL" id="KGO32133.1"/>
    </source>
</evidence>
<reference evidence="3 4" key="1">
    <citation type="journal article" date="2014" name="Antonie Van Leeuwenhoek">
        <title>Oenococcus alcoholitolerans sp. nov., a lactic acid bacteria isolated from cachaca and ethanol fermentation processes.</title>
        <authorList>
            <person name="Badotti F."/>
            <person name="Moreira A.P."/>
            <person name="Tonon L.A."/>
            <person name="de Lucena B.T."/>
            <person name="Gomes Fde C."/>
            <person name="Kruger R."/>
            <person name="Thompson C.C."/>
            <person name="de Morais M.A.Jr."/>
            <person name="Rosa C.A."/>
            <person name="Thompson F.L."/>
        </authorList>
    </citation>
    <scope>NUCLEOTIDE SEQUENCE [LARGE SCALE GENOMIC DNA]</scope>
    <source>
        <strain evidence="3 4">UFRJ-M7.2.18</strain>
    </source>
</reference>
<feature type="domain" description="PRD" evidence="2">
    <location>
        <begin position="65"/>
        <end position="148"/>
    </location>
</feature>
<comment type="caution">
    <text evidence="3">The sequence shown here is derived from an EMBL/GenBank/DDBJ whole genome shotgun (WGS) entry which is preliminary data.</text>
</comment>
<dbReference type="Gene3D" id="1.10.1790.10">
    <property type="entry name" value="PRD domain"/>
    <property type="match status" value="2"/>
</dbReference>
<sequence>MAEDKQYESSFFPEVSRLYHQEYEIGKWSLDHIKEKIGVVLPIQEASNIALHLINAQIESSGEMSQTMKMTKQLKDILNIVKYTFNRPIDENTLSYDRFLIHLRFFLQHLQNYSEKEDDKISVSENLVNEIKSKYPKSYQCSDKSLNI</sequence>
<dbReference type="Pfam" id="PF00874">
    <property type="entry name" value="PRD"/>
    <property type="match status" value="2"/>
</dbReference>
<dbReference type="InterPro" id="IPR050661">
    <property type="entry name" value="BglG_antiterminators"/>
</dbReference>
<name>A0ABR4XRM7_9LACO</name>
<dbReference type="PANTHER" id="PTHR30185">
    <property type="entry name" value="CRYPTIC BETA-GLUCOSIDE BGL OPERON ANTITERMINATOR"/>
    <property type="match status" value="1"/>
</dbReference>
<proteinExistence type="predicted"/>
<evidence type="ECO:0000259" key="2">
    <source>
        <dbReference type="PROSITE" id="PS51372"/>
    </source>
</evidence>
<dbReference type="EMBL" id="AXCV01000087">
    <property type="protein sequence ID" value="KGO32133.1"/>
    <property type="molecule type" value="Genomic_DNA"/>
</dbReference>
<dbReference type="PROSITE" id="PS51372">
    <property type="entry name" value="PRD_2"/>
    <property type="match status" value="2"/>
</dbReference>
<organism evidence="3 4">
    <name type="scientific">Oenococcus alcoholitolerans</name>
    <dbReference type="NCBI Taxonomy" id="931074"/>
    <lineage>
        <taxon>Bacteria</taxon>
        <taxon>Bacillati</taxon>
        <taxon>Bacillota</taxon>
        <taxon>Bacilli</taxon>
        <taxon>Lactobacillales</taxon>
        <taxon>Lactobacillaceae</taxon>
        <taxon>Oenococcus</taxon>
    </lineage>
</organism>
<dbReference type="SUPFAM" id="SSF63520">
    <property type="entry name" value="PTS-regulatory domain, PRD"/>
    <property type="match status" value="2"/>
</dbReference>
<accession>A0ABR4XRM7</accession>
<dbReference type="InterPro" id="IPR011608">
    <property type="entry name" value="PRD"/>
</dbReference>
<protein>
    <recommendedName>
        <fullName evidence="2">PRD domain-containing protein</fullName>
    </recommendedName>
</protein>
<evidence type="ECO:0000313" key="4">
    <source>
        <dbReference type="Proteomes" id="UP000030023"/>
    </source>
</evidence>